<reference evidence="2" key="1">
    <citation type="journal article" date="2021" name="IMA Fungus">
        <title>Genomic characterization of three marine fungi, including Emericellopsis atlantica sp. nov. with signatures of a generalist lifestyle and marine biomass degradation.</title>
        <authorList>
            <person name="Hagestad O.C."/>
            <person name="Hou L."/>
            <person name="Andersen J.H."/>
            <person name="Hansen E.H."/>
            <person name="Altermark B."/>
            <person name="Li C."/>
            <person name="Kuhnert E."/>
            <person name="Cox R.J."/>
            <person name="Crous P.W."/>
            <person name="Spatafora J.W."/>
            <person name="Lail K."/>
            <person name="Amirebrahimi M."/>
            <person name="Lipzen A."/>
            <person name="Pangilinan J."/>
            <person name="Andreopoulos W."/>
            <person name="Hayes R.D."/>
            <person name="Ng V."/>
            <person name="Grigoriev I.V."/>
            <person name="Jackson S.A."/>
            <person name="Sutton T.D.S."/>
            <person name="Dobson A.D.W."/>
            <person name="Rama T."/>
        </authorList>
    </citation>
    <scope>NUCLEOTIDE SEQUENCE</scope>
    <source>
        <strain evidence="2">TRa3180A</strain>
    </source>
</reference>
<accession>A0A9P7Z819</accession>
<protein>
    <submittedName>
        <fullName evidence="2">Uncharacterized protein</fullName>
    </submittedName>
</protein>
<gene>
    <name evidence="2" type="ORF">BJ878DRAFT_415702</name>
</gene>
<organism evidence="2 3">
    <name type="scientific">Calycina marina</name>
    <dbReference type="NCBI Taxonomy" id="1763456"/>
    <lineage>
        <taxon>Eukaryota</taxon>
        <taxon>Fungi</taxon>
        <taxon>Dikarya</taxon>
        <taxon>Ascomycota</taxon>
        <taxon>Pezizomycotina</taxon>
        <taxon>Leotiomycetes</taxon>
        <taxon>Helotiales</taxon>
        <taxon>Pezizellaceae</taxon>
        <taxon>Calycina</taxon>
    </lineage>
</organism>
<proteinExistence type="predicted"/>
<dbReference type="Proteomes" id="UP000887226">
    <property type="component" value="Unassembled WGS sequence"/>
</dbReference>
<feature type="compositionally biased region" description="Basic residues" evidence="1">
    <location>
        <begin position="455"/>
        <end position="474"/>
    </location>
</feature>
<dbReference type="EMBL" id="MU253784">
    <property type="protein sequence ID" value="KAG9247060.1"/>
    <property type="molecule type" value="Genomic_DNA"/>
</dbReference>
<dbReference type="PANTHER" id="PTHR42032">
    <property type="entry name" value="YALI0E30679P"/>
    <property type="match status" value="1"/>
</dbReference>
<evidence type="ECO:0000313" key="3">
    <source>
        <dbReference type="Proteomes" id="UP000887226"/>
    </source>
</evidence>
<keyword evidence="3" id="KW-1185">Reference proteome</keyword>
<evidence type="ECO:0000313" key="2">
    <source>
        <dbReference type="EMBL" id="KAG9247060.1"/>
    </source>
</evidence>
<name>A0A9P7Z819_9HELO</name>
<dbReference type="AlphaFoldDB" id="A0A9P7Z819"/>
<sequence>MPDDSSPGLSARTPLRKVLAVDESAPLRHRAPINRLSTSFDPPTPGVKRSATEAIGTDAARRRSSNFSEYSLNESRKSFRSSTDDLLSPKPGGVDVEVGQETSPWHSAPLAFALLPAIGGLMFKNGSSVITDIMLLGLAAVFLNWSVRVPWDWYHSAQSIRKKEECNAETVIMEDSDDENVLSFSQGTLDEVPEEEAAPKPGAKPLRRLPAHKAATKELHRHEVLALLSCFIFPLFGAYMLHTIRSQLSRSSEGLISDYNLTIFVLASELRPMAHIVKLIRSRTMHLQRIVASNPYDNTEEKPDLTKDLLRRLEDLEARSFIAEAPMNIAEATLNRKQSAVLITEVRRNLQPDLDALNRTVRRYEKRATLHTFQTESRLLGLEARLNDAISLAAAAANNGQRQQGFTATIIEWIAASIVLPLHAFTTIAALPLKTIIALIYYGKTAVVGQDTSGKRRRSPAKHASNRFQRSVRR</sequence>
<evidence type="ECO:0000256" key="1">
    <source>
        <dbReference type="SAM" id="MobiDB-lite"/>
    </source>
</evidence>
<dbReference type="OrthoDB" id="5422510at2759"/>
<comment type="caution">
    <text evidence="2">The sequence shown here is derived from an EMBL/GenBank/DDBJ whole genome shotgun (WGS) entry which is preliminary data.</text>
</comment>
<dbReference type="PANTHER" id="PTHR42032:SF1">
    <property type="entry name" value="YALI0E30679P"/>
    <property type="match status" value="1"/>
</dbReference>
<feature type="region of interest" description="Disordered" evidence="1">
    <location>
        <begin position="451"/>
        <end position="474"/>
    </location>
</feature>
<feature type="region of interest" description="Disordered" evidence="1">
    <location>
        <begin position="1"/>
        <end position="62"/>
    </location>
</feature>